<dbReference type="AlphaFoldDB" id="A0A6L5B718"/>
<gene>
    <name evidence="2" type="ORF">AG4045_023994</name>
</gene>
<name>A0A6L5B718_APIGR</name>
<evidence type="ECO:0000313" key="2">
    <source>
        <dbReference type="EMBL" id="KAF1001526.1"/>
    </source>
</evidence>
<evidence type="ECO:0008006" key="4">
    <source>
        <dbReference type="Google" id="ProtNLM"/>
    </source>
</evidence>
<protein>
    <recommendedName>
        <fullName evidence="4">DUF4408 domain-containing protein</fullName>
    </recommendedName>
</protein>
<dbReference type="EMBL" id="WRXP01003974">
    <property type="protein sequence ID" value="KAF1001526.1"/>
    <property type="molecule type" value="Genomic_DNA"/>
</dbReference>
<feature type="transmembrane region" description="Helical" evidence="1">
    <location>
        <begin position="26"/>
        <end position="44"/>
    </location>
</feature>
<keyword evidence="1" id="KW-0812">Transmembrane</keyword>
<organism evidence="2 3">
    <name type="scientific">Apium graveolens</name>
    <name type="common">Celery</name>
    <dbReference type="NCBI Taxonomy" id="4045"/>
    <lineage>
        <taxon>Eukaryota</taxon>
        <taxon>Viridiplantae</taxon>
        <taxon>Streptophyta</taxon>
        <taxon>Embryophyta</taxon>
        <taxon>Tracheophyta</taxon>
        <taxon>Spermatophyta</taxon>
        <taxon>Magnoliopsida</taxon>
        <taxon>eudicotyledons</taxon>
        <taxon>Gunneridae</taxon>
        <taxon>Pentapetalae</taxon>
        <taxon>asterids</taxon>
        <taxon>campanulids</taxon>
        <taxon>Apiales</taxon>
        <taxon>Apiaceae</taxon>
        <taxon>Apioideae</taxon>
        <taxon>apioid superclade</taxon>
        <taxon>Apieae</taxon>
        <taxon>Apium</taxon>
    </lineage>
</organism>
<feature type="transmembrane region" description="Helical" evidence="1">
    <location>
        <begin position="64"/>
        <end position="83"/>
    </location>
</feature>
<comment type="caution">
    <text evidence="2">The sequence shown here is derived from an EMBL/GenBank/DDBJ whole genome shotgun (WGS) entry which is preliminary data.</text>
</comment>
<keyword evidence="1" id="KW-0472">Membrane</keyword>
<sequence>MDCFDIKVEKANAILRYNRLQKITTLFRFMEVCIFLFIVTRISAHLPLAFKVSSDCLRGLSITIFSPGFLFILGNAIVVVLFLKSGQLSAQETKNFNPVIEFCNEYVEGCENKIGIDQVDGVKKQRKRQGKKQVKGDKEEPVLDLCSFEDRTMLRSHSENFIKHQPQDSCRRLRRTVTENGRKSEKYSERTDYAVIRKTPEHETWGQNFSRKCYAEDEMSGEEFRHTVEAFIARQQRSLREEFSSIVTYGA</sequence>
<evidence type="ECO:0000256" key="1">
    <source>
        <dbReference type="SAM" id="Phobius"/>
    </source>
</evidence>
<evidence type="ECO:0000313" key="3">
    <source>
        <dbReference type="Proteomes" id="UP000593563"/>
    </source>
</evidence>
<dbReference type="PANTHER" id="PTHR33640:SF8">
    <property type="entry name" value="TRANSMEMBRANE PROTEIN"/>
    <property type="match status" value="1"/>
</dbReference>
<proteinExistence type="predicted"/>
<keyword evidence="3" id="KW-1185">Reference proteome</keyword>
<dbReference type="PANTHER" id="PTHR33640">
    <property type="entry name" value="TRANSMEMBRANE PROTEIN"/>
    <property type="match status" value="1"/>
</dbReference>
<accession>A0A6L5B718</accession>
<dbReference type="Proteomes" id="UP000593563">
    <property type="component" value="Unassembled WGS sequence"/>
</dbReference>
<reference evidence="2" key="1">
    <citation type="submission" date="2020-01" db="EMBL/GenBank/DDBJ databases">
        <title>The Celery Genome Sequence Reveals Sequential Paleo-tetraploidization, Resistance Gene Elimination, Karyotype Evolution, and Functional Innovation in Apiales.</title>
        <authorList>
            <person name="Song X."/>
        </authorList>
    </citation>
    <scope>NUCLEOTIDE SEQUENCE</scope>
    <source>
        <tissue evidence="2">Leaf</tissue>
    </source>
</reference>
<keyword evidence="1" id="KW-1133">Transmembrane helix</keyword>